<dbReference type="GO" id="GO:0009055">
    <property type="term" value="F:electron transfer activity"/>
    <property type="evidence" value="ECO:0007669"/>
    <property type="project" value="InterPro"/>
</dbReference>
<dbReference type="AlphaFoldDB" id="A0A7C5R8B2"/>
<dbReference type="PANTHER" id="PTHR40274">
    <property type="entry name" value="VIRGINIAMYCIN B LYASE"/>
    <property type="match status" value="1"/>
</dbReference>
<dbReference type="GO" id="GO:0020037">
    <property type="term" value="F:heme binding"/>
    <property type="evidence" value="ECO:0007669"/>
    <property type="project" value="InterPro"/>
</dbReference>
<dbReference type="InterPro" id="IPR036909">
    <property type="entry name" value="Cyt_c-like_dom_sf"/>
</dbReference>
<name>A0A7C5R8B2_9PROT</name>
<accession>A0A7C5R8B2</accession>
<reference evidence="1" key="1">
    <citation type="journal article" date="2020" name="mSystems">
        <title>Genome- and Community-Level Interaction Insights into Carbon Utilization and Element Cycling Functions of Hydrothermarchaeota in Hydrothermal Sediment.</title>
        <authorList>
            <person name="Zhou Z."/>
            <person name="Liu Y."/>
            <person name="Xu W."/>
            <person name="Pan J."/>
            <person name="Luo Z.H."/>
            <person name="Li M."/>
        </authorList>
    </citation>
    <scope>NUCLEOTIDE SEQUENCE [LARGE SCALE GENOMIC DNA]</scope>
    <source>
        <strain evidence="1">HyVt-485</strain>
    </source>
</reference>
<organism evidence="1">
    <name type="scientific">Hellea balneolensis</name>
    <dbReference type="NCBI Taxonomy" id="287478"/>
    <lineage>
        <taxon>Bacteria</taxon>
        <taxon>Pseudomonadati</taxon>
        <taxon>Pseudomonadota</taxon>
        <taxon>Alphaproteobacteria</taxon>
        <taxon>Maricaulales</taxon>
        <taxon>Robiginitomaculaceae</taxon>
        <taxon>Hellea</taxon>
    </lineage>
</organism>
<dbReference type="InterPro" id="IPR015943">
    <property type="entry name" value="WD40/YVTN_repeat-like_dom_sf"/>
</dbReference>
<dbReference type="InterPro" id="IPR008969">
    <property type="entry name" value="CarboxyPept-like_regulatory"/>
</dbReference>
<proteinExistence type="predicted"/>
<comment type="caution">
    <text evidence="1">The sequence shown here is derived from an EMBL/GenBank/DDBJ whole genome shotgun (WGS) entry which is preliminary data.</text>
</comment>
<dbReference type="SUPFAM" id="SSF63829">
    <property type="entry name" value="Calcium-dependent phosphotriesterase"/>
    <property type="match status" value="1"/>
</dbReference>
<dbReference type="Gene3D" id="1.10.760.10">
    <property type="entry name" value="Cytochrome c-like domain"/>
    <property type="match status" value="1"/>
</dbReference>
<dbReference type="Gene3D" id="2.130.10.10">
    <property type="entry name" value="YVTN repeat-like/Quinoprotein amine dehydrogenase"/>
    <property type="match status" value="2"/>
</dbReference>
<dbReference type="Pfam" id="PF13620">
    <property type="entry name" value="CarboxypepD_reg"/>
    <property type="match status" value="1"/>
</dbReference>
<dbReference type="PANTHER" id="PTHR40274:SF3">
    <property type="entry name" value="VIRGINIAMYCIN B LYASE"/>
    <property type="match status" value="1"/>
</dbReference>
<dbReference type="Pfam" id="PF24684">
    <property type="entry name" value="Vgb_lyase"/>
    <property type="match status" value="1"/>
</dbReference>
<evidence type="ECO:0000313" key="1">
    <source>
        <dbReference type="EMBL" id="HHL43745.1"/>
    </source>
</evidence>
<dbReference type="Proteomes" id="UP000885830">
    <property type="component" value="Unassembled WGS sequence"/>
</dbReference>
<evidence type="ECO:0008006" key="2">
    <source>
        <dbReference type="Google" id="ProtNLM"/>
    </source>
</evidence>
<gene>
    <name evidence="1" type="ORF">ENJ42_09010</name>
</gene>
<dbReference type="EMBL" id="DRMJ01000473">
    <property type="protein sequence ID" value="HHL43745.1"/>
    <property type="molecule type" value="Genomic_DNA"/>
</dbReference>
<sequence>MVLGVLAAIGVVLAPNGFFTGHRTVILKAETTTTKPVVHIAGHGGTKSALISGQVKSSGGLPILGAMITAFSENEDQRITVYSDKDGRYKLPVSFVGQLSIRMRTPYFSDIFSEVNITNGSEQVLDFTAQKITDPEELSDSLTASAHLAMIKWPKQADRAAFISQCNYCHQIGNSLTRRPRSREEWDAVVNRMEGYLSVITNGEKKSIQSRLYETFDGKPIKAIQTWDMSPKLAFAMVEEWNAGDGLTFIHDADVGHDGRLYGVDEGHDIIWELNRKTGEILEVHLPDVDLPVGGKFSGLALPLGVFTGKHGPHSMAETRDGRLWITNSLSSRLMAYTPGENKFETYDIAADTMYLHTIRKGPKGRLWFTVVASNQVGVFDPKTEQLDLLDLPANGFARGLTDVMLPTLAKIGAWFPRKNVPIKLSHYKITGKGRNVFNFPYGIDINPKDGSTWYVKLYANKVGRIDPETLEIEEFDTPKIGPRRPRFAPNGILWIPGFDTGELVSFNPETKAFTRYKLPTLAPNEYETPYALNVHPKTGVVWITSNMSDRIFSFNPKTEEFTSYPLPTRVSYLRDLVFTKDGKICSSNSNLPSYAIEGGFGGFICLDPGLGNE</sequence>
<dbReference type="Gene3D" id="2.60.40.1120">
    <property type="entry name" value="Carboxypeptidase-like, regulatory domain"/>
    <property type="match status" value="1"/>
</dbReference>
<dbReference type="InterPro" id="IPR051344">
    <property type="entry name" value="Vgb"/>
</dbReference>
<dbReference type="SUPFAM" id="SSF49464">
    <property type="entry name" value="Carboxypeptidase regulatory domain-like"/>
    <property type="match status" value="1"/>
</dbReference>
<protein>
    <recommendedName>
        <fullName evidence="2">Cytochrome c domain-containing protein</fullName>
    </recommendedName>
</protein>